<dbReference type="AlphaFoldDB" id="A0AAC9HFJ2"/>
<evidence type="ECO:0000256" key="8">
    <source>
        <dbReference type="RuleBase" id="RU362026"/>
    </source>
</evidence>
<dbReference type="GO" id="GO:0009307">
    <property type="term" value="P:DNA restriction-modification system"/>
    <property type="evidence" value="ECO:0007669"/>
    <property type="project" value="UniProtKB-KW"/>
</dbReference>
<dbReference type="GO" id="GO:0008170">
    <property type="term" value="F:N-methyltransferase activity"/>
    <property type="evidence" value="ECO:0007669"/>
    <property type="project" value="InterPro"/>
</dbReference>
<evidence type="ECO:0000256" key="9">
    <source>
        <dbReference type="SAM" id="MobiDB-lite"/>
    </source>
</evidence>
<dbReference type="REBASE" id="161847">
    <property type="entry name" value="M.Mth103132ORF589P"/>
</dbReference>
<evidence type="ECO:0000313" key="13">
    <source>
        <dbReference type="Proteomes" id="UP000094598"/>
    </source>
</evidence>
<dbReference type="InterPro" id="IPR002941">
    <property type="entry name" value="DNA_methylase_N4/N6"/>
</dbReference>
<reference evidence="12 14" key="2">
    <citation type="submission" date="2019-05" db="EMBL/GenBank/DDBJ databases">
        <title>Genome sequence of Moorella thermoacetica ATCC 33924.</title>
        <authorList>
            <person name="Poehlein A."/>
            <person name="Bengelsdorf F.R."/>
            <person name="Duerre P."/>
            <person name="Daniel R."/>
        </authorList>
    </citation>
    <scope>NUCLEOTIDE SEQUENCE [LARGE SCALE GENOMIC DNA]</scope>
    <source>
        <strain evidence="12 14">ATCC 33924</strain>
    </source>
</reference>
<accession>A0AAC9HFJ2</accession>
<dbReference type="Proteomes" id="UP000322283">
    <property type="component" value="Unassembled WGS sequence"/>
</dbReference>
<dbReference type="PRINTS" id="PR00508">
    <property type="entry name" value="S21N4MTFRASE"/>
</dbReference>
<dbReference type="InterPro" id="IPR017985">
    <property type="entry name" value="MeTrfase_CN4_CS"/>
</dbReference>
<dbReference type="Proteomes" id="UP000094598">
    <property type="component" value="Chromosome"/>
</dbReference>
<evidence type="ECO:0000256" key="2">
    <source>
        <dbReference type="ARBA" id="ARBA00022603"/>
    </source>
</evidence>
<evidence type="ECO:0000256" key="4">
    <source>
        <dbReference type="ARBA" id="ARBA00022691"/>
    </source>
</evidence>
<keyword evidence="2 11" id="KW-0489">Methyltransferase</keyword>
<organism evidence="11 13">
    <name type="scientific">Neomoorella thermoacetica</name>
    <name type="common">Clostridium thermoaceticum</name>
    <dbReference type="NCBI Taxonomy" id="1525"/>
    <lineage>
        <taxon>Bacteria</taxon>
        <taxon>Bacillati</taxon>
        <taxon>Bacillota</taxon>
        <taxon>Clostridia</taxon>
        <taxon>Neomoorellales</taxon>
        <taxon>Neomoorellaceae</taxon>
        <taxon>Neomoorella</taxon>
    </lineage>
</organism>
<dbReference type="GO" id="GO:0015667">
    <property type="term" value="F:site-specific DNA-methyltransferase (cytosine-N4-specific) activity"/>
    <property type="evidence" value="ECO:0007669"/>
    <property type="project" value="UniProtKB-EC"/>
</dbReference>
<dbReference type="EMBL" id="VCDX01000013">
    <property type="protein sequence ID" value="TYL08981.1"/>
    <property type="molecule type" value="Genomic_DNA"/>
</dbReference>
<sequence length="491" mass="55177">MISLNVKLRCGDCRELFKSLPDESVDLILTSPPYWSLRDYGPAAETVWGGDPGCTHEWEQQAEGWPNRSGEPRGGEAKRPELNWEKTPSGGAFCRKCGAWWGQLGLEPDWRMYIEHLLEIFRECRRVLKKSGNLAVVLGDTFARNPAKGGSGPGSKEQAYPCVRPLAARTDPDKMKLGIPWRVRFALNDDGWISRDDIIWRKSNCIPSSVRTRFSTVYEAVFRFIKDTTPGPYAQIRSSAPPEIEREFRRHCSAWGSAGVLPLERCETDWRKHLVRLDTYFDLDAVREPHASSSTARYLQRTFSVQTGGPKAEAFLEAATRKERHSRLIHFSGRERVMRELGLDGGSPPSQELLFPDWELDRPEQEREKGKYAAASLRPNVDGLHDNRWPEYFHPYGKNPGDVWTLPTAAFKGAHFAVFPLALAERLVAALCPPGGLVLDPFCGSGTSLLAAARLGRRGLGFEVNPEYAEMARRRVAAETGQGRFCFNGDN</sequence>
<dbReference type="PROSITE" id="PS00093">
    <property type="entry name" value="N4_MTASE"/>
    <property type="match status" value="1"/>
</dbReference>
<dbReference type="GO" id="GO:0005737">
    <property type="term" value="C:cytoplasm"/>
    <property type="evidence" value="ECO:0007669"/>
    <property type="project" value="TreeGrafter"/>
</dbReference>
<evidence type="ECO:0000256" key="6">
    <source>
        <dbReference type="ARBA" id="ARBA00023125"/>
    </source>
</evidence>
<dbReference type="PANTHER" id="PTHR13370">
    <property type="entry name" value="RNA METHYLASE-RELATED"/>
    <property type="match status" value="1"/>
</dbReference>
<dbReference type="Gene3D" id="3.40.50.150">
    <property type="entry name" value="Vaccinia Virus protein VP39"/>
    <property type="match status" value="2"/>
</dbReference>
<dbReference type="EMBL" id="CP017019">
    <property type="protein sequence ID" value="AOQ23052.1"/>
    <property type="molecule type" value="Genomic_DNA"/>
</dbReference>
<keyword evidence="6" id="KW-0238">DNA-binding</keyword>
<evidence type="ECO:0000256" key="1">
    <source>
        <dbReference type="ARBA" id="ARBA00010203"/>
    </source>
</evidence>
<dbReference type="GO" id="GO:0032259">
    <property type="term" value="P:methylation"/>
    <property type="evidence" value="ECO:0007669"/>
    <property type="project" value="UniProtKB-KW"/>
</dbReference>
<evidence type="ECO:0000313" key="11">
    <source>
        <dbReference type="EMBL" id="AOQ23052.1"/>
    </source>
</evidence>
<proteinExistence type="inferred from homology"/>
<name>A0AAC9HFJ2_NEOTH</name>
<feature type="compositionally biased region" description="Basic and acidic residues" evidence="9">
    <location>
        <begin position="70"/>
        <end position="82"/>
    </location>
</feature>
<keyword evidence="14" id="KW-1185">Reference proteome</keyword>
<keyword evidence="4" id="KW-0949">S-adenosyl-L-methionine</keyword>
<evidence type="ECO:0000256" key="5">
    <source>
        <dbReference type="ARBA" id="ARBA00022747"/>
    </source>
</evidence>
<gene>
    <name evidence="11" type="primary">dpnA_1</name>
    <name evidence="11" type="ORF">Maut_00589</name>
    <name evidence="12" type="ORF">MTAT_26450</name>
</gene>
<feature type="region of interest" description="Disordered" evidence="9">
    <location>
        <begin position="61"/>
        <end position="82"/>
    </location>
</feature>
<dbReference type="SUPFAM" id="SSF53335">
    <property type="entry name" value="S-adenosyl-L-methionine-dependent methyltransferases"/>
    <property type="match status" value="1"/>
</dbReference>
<protein>
    <recommendedName>
        <fullName evidence="8">Methyltransferase</fullName>
        <ecNumber evidence="8">2.1.1.-</ecNumber>
    </recommendedName>
</protein>
<dbReference type="Pfam" id="PF01555">
    <property type="entry name" value="N6_N4_Mtase"/>
    <property type="match status" value="1"/>
</dbReference>
<evidence type="ECO:0000259" key="10">
    <source>
        <dbReference type="Pfam" id="PF01555"/>
    </source>
</evidence>
<keyword evidence="5" id="KW-0680">Restriction system</keyword>
<dbReference type="CDD" id="cd02440">
    <property type="entry name" value="AdoMet_MTases"/>
    <property type="match status" value="1"/>
</dbReference>
<evidence type="ECO:0000313" key="12">
    <source>
        <dbReference type="EMBL" id="TYL08981.1"/>
    </source>
</evidence>
<dbReference type="InterPro" id="IPR029063">
    <property type="entry name" value="SAM-dependent_MTases_sf"/>
</dbReference>
<feature type="domain" description="DNA methylase N-4/N-6" evidence="10">
    <location>
        <begin position="25"/>
        <end position="473"/>
    </location>
</feature>
<comment type="similarity">
    <text evidence="1">Belongs to the N(4)/N(6)-methyltransferase family. N(4) subfamily.</text>
</comment>
<dbReference type="RefSeq" id="WP_069588242.1">
    <property type="nucleotide sequence ID" value="NZ_CP017019.1"/>
</dbReference>
<comment type="catalytic activity">
    <reaction evidence="7">
        <text>a 2'-deoxycytidine in DNA + S-adenosyl-L-methionine = an N(4)-methyl-2'-deoxycytidine in DNA + S-adenosyl-L-homocysteine + H(+)</text>
        <dbReference type="Rhea" id="RHEA:16857"/>
        <dbReference type="Rhea" id="RHEA-COMP:11369"/>
        <dbReference type="Rhea" id="RHEA-COMP:13674"/>
        <dbReference type="ChEBI" id="CHEBI:15378"/>
        <dbReference type="ChEBI" id="CHEBI:57856"/>
        <dbReference type="ChEBI" id="CHEBI:59789"/>
        <dbReference type="ChEBI" id="CHEBI:85452"/>
        <dbReference type="ChEBI" id="CHEBI:137933"/>
        <dbReference type="EC" id="2.1.1.113"/>
    </reaction>
</comment>
<evidence type="ECO:0000313" key="14">
    <source>
        <dbReference type="Proteomes" id="UP000322283"/>
    </source>
</evidence>
<evidence type="ECO:0000256" key="3">
    <source>
        <dbReference type="ARBA" id="ARBA00022679"/>
    </source>
</evidence>
<dbReference type="PANTHER" id="PTHR13370:SF3">
    <property type="entry name" value="TRNA (GUANINE(10)-N2)-METHYLTRANSFERASE HOMOLOG"/>
    <property type="match status" value="1"/>
</dbReference>
<dbReference type="GO" id="GO:0003677">
    <property type="term" value="F:DNA binding"/>
    <property type="evidence" value="ECO:0007669"/>
    <property type="project" value="UniProtKB-KW"/>
</dbReference>
<keyword evidence="3 11" id="KW-0808">Transferase</keyword>
<reference evidence="11 13" key="1">
    <citation type="submission" date="2016-08" db="EMBL/GenBank/DDBJ databases">
        <title>Moorella thermoacetica DSM 103132.</title>
        <authorList>
            <person name="Jendresen C.B."/>
            <person name="Redl S.M."/>
            <person name="Jensen T.O."/>
            <person name="Nielsen A.T."/>
        </authorList>
    </citation>
    <scope>NUCLEOTIDE SEQUENCE [LARGE SCALE GENOMIC DNA]</scope>
    <source>
        <strain evidence="11 13">DSM 103132</strain>
    </source>
</reference>
<dbReference type="EC" id="2.1.1.-" evidence="8"/>
<evidence type="ECO:0000256" key="7">
    <source>
        <dbReference type="ARBA" id="ARBA00049120"/>
    </source>
</evidence>
<dbReference type="InterPro" id="IPR001091">
    <property type="entry name" value="RM_Methyltransferase"/>
</dbReference>